<dbReference type="InterPro" id="IPR016208">
    <property type="entry name" value="Ald_Oxase/xanthine_DH-like"/>
</dbReference>
<gene>
    <name evidence="4" type="primary">coxL</name>
    <name evidence="4" type="ordered locus">SFHH103_06736</name>
</gene>
<dbReference type="InterPro" id="IPR036856">
    <property type="entry name" value="Ald_Oxase/Xan_DH_a/b_sf"/>
</dbReference>
<dbReference type="Proteomes" id="UP000007735">
    <property type="component" value="Plasmid pSfHH103e"/>
</dbReference>
<dbReference type="InterPro" id="IPR000674">
    <property type="entry name" value="Ald_Oxase/Xan_DH_a/b"/>
</dbReference>
<keyword evidence="1" id="KW-0500">Molybdenum</keyword>
<dbReference type="PANTHER" id="PTHR11908:SF132">
    <property type="entry name" value="ALDEHYDE OXIDASE 1-RELATED"/>
    <property type="match status" value="1"/>
</dbReference>
<accession>G9AJG2</accession>
<evidence type="ECO:0000259" key="3">
    <source>
        <dbReference type="SMART" id="SM01008"/>
    </source>
</evidence>
<dbReference type="InterPro" id="IPR046867">
    <property type="entry name" value="AldOxase/xan_DH_MoCoBD2"/>
</dbReference>
<dbReference type="PATRIC" id="fig|380.5.peg.6275"/>
<dbReference type="PANTHER" id="PTHR11908">
    <property type="entry name" value="XANTHINE DEHYDROGENASE"/>
    <property type="match status" value="1"/>
</dbReference>
<dbReference type="Pfam" id="PF20256">
    <property type="entry name" value="MoCoBD_2"/>
    <property type="match status" value="1"/>
</dbReference>
<dbReference type="EMBL" id="HE616899">
    <property type="protein sequence ID" value="CCF01194.1"/>
    <property type="molecule type" value="Genomic_DNA"/>
</dbReference>
<evidence type="ECO:0000256" key="1">
    <source>
        <dbReference type="ARBA" id="ARBA00022505"/>
    </source>
</evidence>
<reference evidence="4 5" key="1">
    <citation type="journal article" date="2012" name="J. Bacteriol.">
        <title>Genome sequence of the soybean symbiont Sinorhizobium fredii HH103.</title>
        <authorList>
            <person name="Weidner S."/>
            <person name="Becker A."/>
            <person name="Bonilla I."/>
            <person name="Jaenicke S."/>
            <person name="Lloret J."/>
            <person name="Margaret I."/>
            <person name="Puhler A."/>
            <person name="Ruiz-Sainz J.E."/>
            <person name="Schneiker-Bekel S."/>
            <person name="Szczepanowski R."/>
            <person name="Vinardell J.M."/>
            <person name="Zehner S."/>
            <person name="Gottfert M."/>
        </authorList>
    </citation>
    <scope>NUCLEOTIDE SEQUENCE [LARGE SCALE GENOMIC DNA]</scope>
    <source>
        <strain evidence="4 5">HH103</strain>
        <plasmid evidence="5">pSfHH103e</plasmid>
    </source>
</reference>
<dbReference type="Gene3D" id="3.30.365.10">
    <property type="entry name" value="Aldehyde oxidase/xanthine dehydrogenase, molybdopterin binding domain"/>
    <property type="match status" value="4"/>
</dbReference>
<dbReference type="Pfam" id="PF01315">
    <property type="entry name" value="Ald_Xan_dh_C"/>
    <property type="match status" value="1"/>
</dbReference>
<name>G9AJG2_SINF1</name>
<keyword evidence="4" id="KW-0614">Plasmid</keyword>
<dbReference type="Pfam" id="PF02738">
    <property type="entry name" value="MoCoBD_1"/>
    <property type="match status" value="1"/>
</dbReference>
<proteinExistence type="predicted"/>
<feature type="domain" description="Aldehyde oxidase/xanthine dehydrogenase a/b hammerhead" evidence="3">
    <location>
        <begin position="72"/>
        <end position="200"/>
    </location>
</feature>
<dbReference type="KEGG" id="sfh:SFHH103_06736"/>
<dbReference type="SUPFAM" id="SSF56003">
    <property type="entry name" value="Molybdenum cofactor-binding domain"/>
    <property type="match status" value="1"/>
</dbReference>
<evidence type="ECO:0000313" key="5">
    <source>
        <dbReference type="Proteomes" id="UP000007735"/>
    </source>
</evidence>
<dbReference type="HOGENOM" id="CLU_001681_2_0_5"/>
<protein>
    <submittedName>
        <fullName evidence="4">Carbon-monoxide dehydrogenase large subunit</fullName>
        <ecNumber evidence="4">1.2.99.2</ecNumber>
    </submittedName>
</protein>
<dbReference type="GO" id="GO:0005506">
    <property type="term" value="F:iron ion binding"/>
    <property type="evidence" value="ECO:0007669"/>
    <property type="project" value="InterPro"/>
</dbReference>
<organism evidence="4 5">
    <name type="scientific">Sinorhizobium fredii (strain HH103)</name>
    <dbReference type="NCBI Taxonomy" id="1117943"/>
    <lineage>
        <taxon>Bacteria</taxon>
        <taxon>Pseudomonadati</taxon>
        <taxon>Pseudomonadota</taxon>
        <taxon>Alphaproteobacteria</taxon>
        <taxon>Hyphomicrobiales</taxon>
        <taxon>Rhizobiaceae</taxon>
        <taxon>Sinorhizobium/Ensifer group</taxon>
        <taxon>Sinorhizobium</taxon>
    </lineage>
</organism>
<dbReference type="EC" id="1.2.99.2" evidence="4"/>
<dbReference type="InterPro" id="IPR008274">
    <property type="entry name" value="AldOxase/xan_DH_MoCoBD1"/>
</dbReference>
<keyword evidence="2 4" id="KW-0560">Oxidoreductase</keyword>
<dbReference type="AlphaFoldDB" id="G9AJG2"/>
<geneLocation type="plasmid" evidence="4 5">
    <name>pSfHH103e</name>
</geneLocation>
<evidence type="ECO:0000256" key="2">
    <source>
        <dbReference type="ARBA" id="ARBA00023002"/>
    </source>
</evidence>
<dbReference type="Gene3D" id="3.90.1170.50">
    <property type="entry name" value="Aldehyde oxidase/xanthine dehydrogenase, a/b hammerhead"/>
    <property type="match status" value="1"/>
</dbReference>
<sequence>MSAVRWNRREFRRRGAMTSSLKTAATEVIVHPLKQPMSPSAELSPEMKLVQEALFKHVGKPIPRKEDGRLITGKGRFSDDFSLPGQTYAAIVRSPYPHARILGIDKTEALASPGVLLVLTGEDVLADGLADIPHNPVPSTNFDMKLRAKDGSKAFTGPHYLLPADKARHVGEAVAIVVAETAAEAADGAEKVFVDWEELPYVTDTAKAAEPGTPTIWEEVPDNVFIDTTFGDKEGTDAAFAKADHVVKAEFHIHRVTAVTMEPRASLGHYDPETKRYTLYAGSGGAVRQKNELSKVLGIEPKDIRVLSFDVGGNFGARNRVYVEFGLVLWASRKLGRPVKYTATRSEAFLTDYQGRDLVTKVELALRKDGKFLAMRADNLSNVGGRAVSLSPLSKGSGLITGSYDIPYATLRARAVFSNTMCTQAYRSSGRPEVTYAIERMVELAADQLGFDKLELRRMNLIPPSAMPYTNAVGSIYDSGEYEKNMDRALEISEWATFDARKAEAAKRGKLLGRGFANYVESSIGTPKERAEIEIKDDGNIEVVIGTQPSGQGHETSFAQVVADMIQVPVEKVWIVLGDTDIVSVGGGSHSGRSMRHAGTVMAMASADLLAEGRKRAAELLCSAADEIDFEGGVFKLRNTNRTIDIFELGRRTRGTHGALRVVRDNEMHTPVYPNGAAVCEVEVDRDTGHVQIVRYATIDDVGRCINPLIVHGQTHGGIAQGVGQAMWELCAIDPVSGQPLSGSLMDYGMPRSDTMPSFKCEIAEVISPTNPLGIKAGGEGGTTPALATVVNAVVDALREFGVKDIQMPVTPANVWRAMNNGRHAS</sequence>
<evidence type="ECO:0000313" key="4">
    <source>
        <dbReference type="EMBL" id="CCF01194.1"/>
    </source>
</evidence>
<dbReference type="InterPro" id="IPR037165">
    <property type="entry name" value="AldOxase/xan_DH_Mopterin-bd_sf"/>
</dbReference>
<dbReference type="SUPFAM" id="SSF54665">
    <property type="entry name" value="CO dehydrogenase molybdoprotein N-domain-like"/>
    <property type="match status" value="1"/>
</dbReference>
<dbReference type="GO" id="GO:0016491">
    <property type="term" value="F:oxidoreductase activity"/>
    <property type="evidence" value="ECO:0007669"/>
    <property type="project" value="UniProtKB-KW"/>
</dbReference>
<dbReference type="SMART" id="SM01008">
    <property type="entry name" value="Ald_Xan_dh_C"/>
    <property type="match status" value="1"/>
</dbReference>